<gene>
    <name evidence="1" type="ORF">L6164_032712</name>
</gene>
<organism evidence="1 2">
    <name type="scientific">Bauhinia variegata</name>
    <name type="common">Purple orchid tree</name>
    <name type="synonym">Phanera variegata</name>
    <dbReference type="NCBI Taxonomy" id="167791"/>
    <lineage>
        <taxon>Eukaryota</taxon>
        <taxon>Viridiplantae</taxon>
        <taxon>Streptophyta</taxon>
        <taxon>Embryophyta</taxon>
        <taxon>Tracheophyta</taxon>
        <taxon>Spermatophyta</taxon>
        <taxon>Magnoliopsida</taxon>
        <taxon>eudicotyledons</taxon>
        <taxon>Gunneridae</taxon>
        <taxon>Pentapetalae</taxon>
        <taxon>rosids</taxon>
        <taxon>fabids</taxon>
        <taxon>Fabales</taxon>
        <taxon>Fabaceae</taxon>
        <taxon>Cercidoideae</taxon>
        <taxon>Cercideae</taxon>
        <taxon>Bauhiniinae</taxon>
        <taxon>Bauhinia</taxon>
    </lineage>
</organism>
<dbReference type="EMBL" id="CM039438">
    <property type="protein sequence ID" value="KAI4299232.1"/>
    <property type="molecule type" value="Genomic_DNA"/>
</dbReference>
<evidence type="ECO:0000313" key="2">
    <source>
        <dbReference type="Proteomes" id="UP000828941"/>
    </source>
</evidence>
<protein>
    <submittedName>
        <fullName evidence="1">Uncharacterized protein</fullName>
    </submittedName>
</protein>
<accession>A0ACB9KPP2</accession>
<name>A0ACB9KPP2_BAUVA</name>
<comment type="caution">
    <text evidence="1">The sequence shown here is derived from an EMBL/GenBank/DDBJ whole genome shotgun (WGS) entry which is preliminary data.</text>
</comment>
<reference evidence="1 2" key="1">
    <citation type="journal article" date="2022" name="DNA Res.">
        <title>Chromosomal-level genome assembly of the orchid tree Bauhinia variegata (Leguminosae; Cercidoideae) supports the allotetraploid origin hypothesis of Bauhinia.</title>
        <authorList>
            <person name="Zhong Y."/>
            <person name="Chen Y."/>
            <person name="Zheng D."/>
            <person name="Pang J."/>
            <person name="Liu Y."/>
            <person name="Luo S."/>
            <person name="Meng S."/>
            <person name="Qian L."/>
            <person name="Wei D."/>
            <person name="Dai S."/>
            <person name="Zhou R."/>
        </authorList>
    </citation>
    <scope>NUCLEOTIDE SEQUENCE [LARGE SCALE GENOMIC DNA]</scope>
    <source>
        <strain evidence="1">BV-YZ2020</strain>
    </source>
</reference>
<evidence type="ECO:0000313" key="1">
    <source>
        <dbReference type="EMBL" id="KAI4299232.1"/>
    </source>
</evidence>
<sequence length="427" mass="45901">MGTMAKAIFLFGIAFLFCINNVTEASRDLLQSGPVELFDVTKFYRKPTEEEVEYDEDYIPGSYYDAFAAVWDAACRNSTGSVKILVPKGTFLLTPIIFSGPCKCAKPIVFEVAGTIVSPTNPSLFPNAQWIEFSDIDGLVLNGNGVFDGQGGVVDNETHVSAWATNDCRKNKNCVPPSSNLRFGKVHNSIVTGITSLNSKWFHLHVFSCNNFTATDIRITAPGDSPNTDGIHFSQCNLVNVANSNIATGDDCISIGQGCINTNIHNITCGPGHGISIGSLGKERDDKSVEGVTVTDCTFTNTTNGARIKTWIGQSPGEVKKIVYENLVMNNVKNPIVIDQSYGSKTVRGPSNSLWKITDAHFRKIKGTTVSNVAVSLQCSSKNPCEGVEVADVDLVYNGDPKNKTLASSCNNAKAKFAGKLSPGACL</sequence>
<dbReference type="Proteomes" id="UP000828941">
    <property type="component" value="Chromosome 13"/>
</dbReference>
<keyword evidence="2" id="KW-1185">Reference proteome</keyword>
<proteinExistence type="predicted"/>